<reference evidence="1 2" key="1">
    <citation type="journal article" date="2018" name="IMA Fungus">
        <title>IMA Genome-F 10: Nine draft genome sequences of Claviceps purpurea s.lat., including C. arundinis, C. humidiphila, and C. cf. spartinae, pseudomolecules for the pitch canker pathogen Fusarium circinatum, draft genome of Davidsoniella eucalypti, Grosmannia galeiformis, Quambalaria eucalypti, and Teratosphaeria destructans.</title>
        <authorList>
            <person name="Wingfield B.D."/>
            <person name="Liu M."/>
            <person name="Nguyen H.D."/>
            <person name="Lane F.A."/>
            <person name="Morgan S.W."/>
            <person name="De Vos L."/>
            <person name="Wilken P.M."/>
            <person name="Duong T.A."/>
            <person name="Aylward J."/>
            <person name="Coetzee M.P."/>
            <person name="Dadej K."/>
            <person name="De Beer Z.W."/>
            <person name="Findlay W."/>
            <person name="Havenga M."/>
            <person name="Kolarik M."/>
            <person name="Menzies J.G."/>
            <person name="Naidoo K."/>
            <person name="Pochopski O."/>
            <person name="Shoukouhi P."/>
            <person name="Santana Q.C."/>
            <person name="Seifert K.A."/>
            <person name="Soal N."/>
            <person name="Steenkamp E.T."/>
            <person name="Tatham C.T."/>
            <person name="van der Nest M.A."/>
            <person name="Wingfield M.J."/>
        </authorList>
    </citation>
    <scope>NUCLEOTIDE SEQUENCE [LARGE SCALE GENOMIC DNA]</scope>
    <source>
        <strain evidence="1">CMW44962</strain>
    </source>
</reference>
<accession>A0A9W7SVW8</accession>
<dbReference type="Proteomes" id="UP001138500">
    <property type="component" value="Unassembled WGS sequence"/>
</dbReference>
<keyword evidence="2" id="KW-1185">Reference proteome</keyword>
<gene>
    <name evidence="1" type="ORF">Tdes44962_MAKER00272</name>
</gene>
<dbReference type="AlphaFoldDB" id="A0A9W7SVW8"/>
<evidence type="ECO:0000313" key="1">
    <source>
        <dbReference type="EMBL" id="KAH9832791.1"/>
    </source>
</evidence>
<name>A0A9W7SVW8_9PEZI</name>
<organism evidence="1 2">
    <name type="scientific">Teratosphaeria destructans</name>
    <dbReference type="NCBI Taxonomy" id="418781"/>
    <lineage>
        <taxon>Eukaryota</taxon>
        <taxon>Fungi</taxon>
        <taxon>Dikarya</taxon>
        <taxon>Ascomycota</taxon>
        <taxon>Pezizomycotina</taxon>
        <taxon>Dothideomycetes</taxon>
        <taxon>Dothideomycetidae</taxon>
        <taxon>Mycosphaerellales</taxon>
        <taxon>Teratosphaeriaceae</taxon>
        <taxon>Teratosphaeria</taxon>
    </lineage>
</organism>
<comment type="caution">
    <text evidence="1">The sequence shown here is derived from an EMBL/GenBank/DDBJ whole genome shotgun (WGS) entry which is preliminary data.</text>
</comment>
<proteinExistence type="predicted"/>
<dbReference type="OrthoDB" id="2772415at2759"/>
<dbReference type="EMBL" id="RIBY02001112">
    <property type="protein sequence ID" value="KAH9832791.1"/>
    <property type="molecule type" value="Genomic_DNA"/>
</dbReference>
<protein>
    <submittedName>
        <fullName evidence="1">Uncharacterized protein</fullName>
    </submittedName>
</protein>
<evidence type="ECO:0000313" key="2">
    <source>
        <dbReference type="Proteomes" id="UP001138500"/>
    </source>
</evidence>
<reference evidence="1 2" key="2">
    <citation type="journal article" date="2021" name="Curr. Genet.">
        <title>Genetic response to nitrogen starvation in the aggressive Eucalyptus foliar pathogen Teratosphaeria destructans.</title>
        <authorList>
            <person name="Havenga M."/>
            <person name="Wingfield B.D."/>
            <person name="Wingfield M.J."/>
            <person name="Dreyer L.L."/>
            <person name="Roets F."/>
            <person name="Aylward J."/>
        </authorList>
    </citation>
    <scope>NUCLEOTIDE SEQUENCE [LARGE SCALE GENOMIC DNA]</scope>
    <source>
        <strain evidence="1">CMW44962</strain>
    </source>
</reference>
<sequence>MAPQGPYTLLTVNSNPERAHRLVGRIIANLSDTHTITHVANAESPEAAPALIEEHHPDIVFTASMWTPAQSEHVFAAARGVNSQVKTLAVPQGLQVEKGPDAVVEYVGERLPPLLENGDQ</sequence>